<dbReference type="AlphaFoldDB" id="A7EUT8"/>
<proteinExistence type="predicted"/>
<dbReference type="GeneID" id="5486042"/>
<protein>
    <submittedName>
        <fullName evidence="1">Uncharacterized protein</fullName>
    </submittedName>
</protein>
<organism evidence="1 2">
    <name type="scientific">Sclerotinia sclerotiorum (strain ATCC 18683 / 1980 / Ss-1)</name>
    <name type="common">White mold</name>
    <name type="synonym">Whetzelinia sclerotiorum</name>
    <dbReference type="NCBI Taxonomy" id="665079"/>
    <lineage>
        <taxon>Eukaryota</taxon>
        <taxon>Fungi</taxon>
        <taxon>Dikarya</taxon>
        <taxon>Ascomycota</taxon>
        <taxon>Pezizomycotina</taxon>
        <taxon>Leotiomycetes</taxon>
        <taxon>Helotiales</taxon>
        <taxon>Sclerotiniaceae</taxon>
        <taxon>Sclerotinia</taxon>
    </lineage>
</organism>
<accession>A7EUT8</accession>
<gene>
    <name evidence="1" type="ORF">SS1G_09096</name>
</gene>
<dbReference type="KEGG" id="ssl:SS1G_09096"/>
<reference evidence="2" key="1">
    <citation type="journal article" date="2011" name="PLoS Genet.">
        <title>Genomic analysis of the necrotrophic fungal pathogens Sclerotinia sclerotiorum and Botrytis cinerea.</title>
        <authorList>
            <person name="Amselem J."/>
            <person name="Cuomo C.A."/>
            <person name="van Kan J.A."/>
            <person name="Viaud M."/>
            <person name="Benito E.P."/>
            <person name="Couloux A."/>
            <person name="Coutinho P.M."/>
            <person name="de Vries R.P."/>
            <person name="Dyer P.S."/>
            <person name="Fillinger S."/>
            <person name="Fournier E."/>
            <person name="Gout L."/>
            <person name="Hahn M."/>
            <person name="Kohn L."/>
            <person name="Lapalu N."/>
            <person name="Plummer K.M."/>
            <person name="Pradier J.M."/>
            <person name="Quevillon E."/>
            <person name="Sharon A."/>
            <person name="Simon A."/>
            <person name="ten Have A."/>
            <person name="Tudzynski B."/>
            <person name="Tudzynski P."/>
            <person name="Wincker P."/>
            <person name="Andrew M."/>
            <person name="Anthouard V."/>
            <person name="Beever R.E."/>
            <person name="Beffa R."/>
            <person name="Benoit I."/>
            <person name="Bouzid O."/>
            <person name="Brault B."/>
            <person name="Chen Z."/>
            <person name="Choquer M."/>
            <person name="Collemare J."/>
            <person name="Cotton P."/>
            <person name="Danchin E.G."/>
            <person name="Da Silva C."/>
            <person name="Gautier A."/>
            <person name="Giraud C."/>
            <person name="Giraud T."/>
            <person name="Gonzalez C."/>
            <person name="Grossetete S."/>
            <person name="Guldener U."/>
            <person name="Henrissat B."/>
            <person name="Howlett B.J."/>
            <person name="Kodira C."/>
            <person name="Kretschmer M."/>
            <person name="Lappartient A."/>
            <person name="Leroch M."/>
            <person name="Levis C."/>
            <person name="Mauceli E."/>
            <person name="Neuveglise C."/>
            <person name="Oeser B."/>
            <person name="Pearson M."/>
            <person name="Poulain J."/>
            <person name="Poussereau N."/>
            <person name="Quesneville H."/>
            <person name="Rascle C."/>
            <person name="Schumacher J."/>
            <person name="Segurens B."/>
            <person name="Sexton A."/>
            <person name="Silva E."/>
            <person name="Sirven C."/>
            <person name="Soanes D.M."/>
            <person name="Talbot N.J."/>
            <person name="Templeton M."/>
            <person name="Yandava C."/>
            <person name="Yarden O."/>
            <person name="Zeng Q."/>
            <person name="Rollins J.A."/>
            <person name="Lebrun M.H."/>
            <person name="Dickman M."/>
        </authorList>
    </citation>
    <scope>NUCLEOTIDE SEQUENCE [LARGE SCALE GENOMIC DNA]</scope>
    <source>
        <strain evidence="2">ATCC 18683 / 1980 / Ss-1</strain>
    </source>
</reference>
<evidence type="ECO:0000313" key="1">
    <source>
        <dbReference type="EMBL" id="EDN93230.1"/>
    </source>
</evidence>
<evidence type="ECO:0000313" key="2">
    <source>
        <dbReference type="Proteomes" id="UP000001312"/>
    </source>
</evidence>
<dbReference type="InParanoid" id="A7EUT8"/>
<dbReference type="EMBL" id="CH476632">
    <property type="protein sequence ID" value="EDN93230.1"/>
    <property type="molecule type" value="Genomic_DNA"/>
</dbReference>
<sequence>MAKRNTEMNEVDAKMKACTGRIISSVLGR</sequence>
<keyword evidence="2" id="KW-1185">Reference proteome</keyword>
<dbReference type="Proteomes" id="UP000001312">
    <property type="component" value="Unassembled WGS sequence"/>
</dbReference>
<name>A7EUT8_SCLS1</name>
<dbReference type="RefSeq" id="XP_001590331.1">
    <property type="nucleotide sequence ID" value="XM_001590281.1"/>
</dbReference>